<evidence type="ECO:0000313" key="1">
    <source>
        <dbReference type="EMBL" id="CAK0777209.1"/>
    </source>
</evidence>
<dbReference type="Gene3D" id="3.40.1440.10">
    <property type="entry name" value="GIY-YIG endonuclease"/>
    <property type="match status" value="1"/>
</dbReference>
<dbReference type="Proteomes" id="UP001314263">
    <property type="component" value="Unassembled WGS sequence"/>
</dbReference>
<dbReference type="EMBL" id="CAUYUE010000005">
    <property type="protein sequence ID" value="CAK0777209.1"/>
    <property type="molecule type" value="Genomic_DNA"/>
</dbReference>
<sequence length="526" mass="60625">MEGSADLHASEEDISVDLTLYTRIYRLDGPLDTPDEVCKSYVGKCKLVTTDGKPKDMDERLEEHIRNVNRKNCNTPLLKSAIEKFGGELFGISSLELCLTEDAQRREIFWINTLGTQHPKGYNSTGGNPETGRYELHEDHKRLMSENRKGFYRRDWPEGSFPRATIRIVQTKTGTGFKGFHEGVSRSFTSRTISLEERKALALAWHLFGEDPGRLPHARVNGTDAQGNAITQKGVYPCLDKDGNIRNYRGQHPNRSELIQRTFKTVGEASAFAKLLMSLPVDNTPAEYLQKTKREARPADMKYLKKKSDKNGDLYGYEVELGPKVSKSGTRISRLFGVRTKTIEENTADAKAFREFSGRLGSENGREWIAQFFARESTEIPQEVYDTLWSEIKKNRITDMKKLTNKRMREFLKKHRLNKYYEHIHYLLRKMCSTAAPPTISKADEERLCNAFKQIQGPFAESHHAKSRRNFLSYSFVLYKLSQLFELDDLTPHFNLLKSREKLQKQDEIWGDICKKLNWEHVSTVY</sequence>
<name>A0AAV1I618_9CHLO</name>
<dbReference type="InterPro" id="IPR007031">
    <property type="entry name" value="Poxvirus_VLTF3"/>
</dbReference>
<dbReference type="AlphaFoldDB" id="A0AAV1I618"/>
<accession>A0AAV1I618</accession>
<evidence type="ECO:0000313" key="2">
    <source>
        <dbReference type="Proteomes" id="UP001314263"/>
    </source>
</evidence>
<gene>
    <name evidence="1" type="ORF">CVIRNUC_004463</name>
</gene>
<dbReference type="GO" id="GO:0046782">
    <property type="term" value="P:regulation of viral transcription"/>
    <property type="evidence" value="ECO:0007669"/>
    <property type="project" value="InterPro"/>
</dbReference>
<dbReference type="Pfam" id="PF04947">
    <property type="entry name" value="Pox_VLTF3"/>
    <property type="match status" value="1"/>
</dbReference>
<protein>
    <submittedName>
        <fullName evidence="1">Uncharacterized protein</fullName>
    </submittedName>
</protein>
<comment type="caution">
    <text evidence="1">The sequence shown here is derived from an EMBL/GenBank/DDBJ whole genome shotgun (WGS) entry which is preliminary data.</text>
</comment>
<organism evidence="1 2">
    <name type="scientific">Coccomyxa viridis</name>
    <dbReference type="NCBI Taxonomy" id="1274662"/>
    <lineage>
        <taxon>Eukaryota</taxon>
        <taxon>Viridiplantae</taxon>
        <taxon>Chlorophyta</taxon>
        <taxon>core chlorophytes</taxon>
        <taxon>Trebouxiophyceae</taxon>
        <taxon>Trebouxiophyceae incertae sedis</taxon>
        <taxon>Coccomyxaceae</taxon>
        <taxon>Coccomyxa</taxon>
    </lineage>
</organism>
<reference evidence="1 2" key="1">
    <citation type="submission" date="2023-10" db="EMBL/GenBank/DDBJ databases">
        <authorList>
            <person name="Maclean D."/>
            <person name="Macfadyen A."/>
        </authorList>
    </citation>
    <scope>NUCLEOTIDE SEQUENCE [LARGE SCALE GENOMIC DNA]</scope>
</reference>
<dbReference type="InterPro" id="IPR035901">
    <property type="entry name" value="GIY-YIG_endonuc_sf"/>
</dbReference>
<proteinExistence type="predicted"/>
<keyword evidence="2" id="KW-1185">Reference proteome</keyword>